<protein>
    <submittedName>
        <fullName evidence="8">Two component transcriptional regulator, LuxR family</fullName>
    </submittedName>
</protein>
<dbReference type="PROSITE" id="PS00622">
    <property type="entry name" value="HTH_LUXR_1"/>
    <property type="match status" value="1"/>
</dbReference>
<dbReference type="Pfam" id="PF00196">
    <property type="entry name" value="GerE"/>
    <property type="match status" value="1"/>
</dbReference>
<keyword evidence="2" id="KW-0805">Transcription regulation</keyword>
<dbReference type="InterPro" id="IPR001789">
    <property type="entry name" value="Sig_transdc_resp-reg_receiver"/>
</dbReference>
<dbReference type="GO" id="GO:0003677">
    <property type="term" value="F:DNA binding"/>
    <property type="evidence" value="ECO:0007669"/>
    <property type="project" value="UniProtKB-KW"/>
</dbReference>
<organism evidence="8">
    <name type="scientific">uncultured Desulfovibrio sp</name>
    <dbReference type="NCBI Taxonomy" id="167968"/>
    <lineage>
        <taxon>Bacteria</taxon>
        <taxon>Pseudomonadati</taxon>
        <taxon>Thermodesulfobacteriota</taxon>
        <taxon>Desulfovibrionia</taxon>
        <taxon>Desulfovibrionales</taxon>
        <taxon>Desulfovibrionaceae</taxon>
        <taxon>Desulfovibrio</taxon>
        <taxon>environmental samples</taxon>
    </lineage>
</organism>
<dbReference type="SUPFAM" id="SSF52172">
    <property type="entry name" value="CheY-like"/>
    <property type="match status" value="1"/>
</dbReference>
<dbReference type="PANTHER" id="PTHR43214:SF41">
    <property type="entry name" value="NITRATE_NITRITE RESPONSE REGULATOR PROTEIN NARP"/>
    <property type="match status" value="1"/>
</dbReference>
<keyword evidence="4" id="KW-0804">Transcription</keyword>
<dbReference type="Pfam" id="PF00072">
    <property type="entry name" value="Response_reg"/>
    <property type="match status" value="1"/>
</dbReference>
<evidence type="ECO:0000256" key="2">
    <source>
        <dbReference type="ARBA" id="ARBA00023015"/>
    </source>
</evidence>
<dbReference type="InterPro" id="IPR058245">
    <property type="entry name" value="NreC/VraR/RcsB-like_REC"/>
</dbReference>
<dbReference type="PROSITE" id="PS50110">
    <property type="entry name" value="RESPONSE_REGULATORY"/>
    <property type="match status" value="1"/>
</dbReference>
<dbReference type="PRINTS" id="PR00038">
    <property type="entry name" value="HTHLUXR"/>
</dbReference>
<dbReference type="SUPFAM" id="SSF46894">
    <property type="entry name" value="C-terminal effector domain of the bipartite response regulators"/>
    <property type="match status" value="1"/>
</dbReference>
<dbReference type="CDD" id="cd06170">
    <property type="entry name" value="LuxR_C_like"/>
    <property type="match status" value="1"/>
</dbReference>
<keyword evidence="1 5" id="KW-0597">Phosphoprotein</keyword>
<accession>A0A212K9Z6</accession>
<dbReference type="SMART" id="SM00448">
    <property type="entry name" value="REC"/>
    <property type="match status" value="1"/>
</dbReference>
<evidence type="ECO:0000256" key="3">
    <source>
        <dbReference type="ARBA" id="ARBA00023125"/>
    </source>
</evidence>
<proteinExistence type="predicted"/>
<dbReference type="SMART" id="SM00421">
    <property type="entry name" value="HTH_LUXR"/>
    <property type="match status" value="1"/>
</dbReference>
<evidence type="ECO:0000259" key="7">
    <source>
        <dbReference type="PROSITE" id="PS50110"/>
    </source>
</evidence>
<name>A0A212K9Z6_9BACT</name>
<dbReference type="InterPro" id="IPR016032">
    <property type="entry name" value="Sig_transdc_resp-reg_C-effctor"/>
</dbReference>
<dbReference type="CDD" id="cd17535">
    <property type="entry name" value="REC_NarL-like"/>
    <property type="match status" value="1"/>
</dbReference>
<dbReference type="Gene3D" id="3.40.50.2300">
    <property type="match status" value="1"/>
</dbReference>
<feature type="domain" description="Response regulatory" evidence="7">
    <location>
        <begin position="39"/>
        <end position="155"/>
    </location>
</feature>
<dbReference type="InterPro" id="IPR011006">
    <property type="entry name" value="CheY-like_superfamily"/>
</dbReference>
<dbReference type="GO" id="GO:0006355">
    <property type="term" value="P:regulation of DNA-templated transcription"/>
    <property type="evidence" value="ECO:0007669"/>
    <property type="project" value="InterPro"/>
</dbReference>
<dbReference type="InterPro" id="IPR000792">
    <property type="entry name" value="Tscrpt_reg_LuxR_C"/>
</dbReference>
<dbReference type="GO" id="GO:0000160">
    <property type="term" value="P:phosphorelay signal transduction system"/>
    <property type="evidence" value="ECO:0007669"/>
    <property type="project" value="InterPro"/>
</dbReference>
<dbReference type="InterPro" id="IPR039420">
    <property type="entry name" value="WalR-like"/>
</dbReference>
<dbReference type="AlphaFoldDB" id="A0A212K9Z6"/>
<keyword evidence="3" id="KW-0238">DNA-binding</keyword>
<feature type="domain" description="HTH luxR-type" evidence="6">
    <location>
        <begin position="188"/>
        <end position="253"/>
    </location>
</feature>
<evidence type="ECO:0000256" key="4">
    <source>
        <dbReference type="ARBA" id="ARBA00023163"/>
    </source>
</evidence>
<gene>
    <name evidence="8" type="ORF">KM92DES2_12508</name>
</gene>
<reference evidence="8" key="1">
    <citation type="submission" date="2016-04" db="EMBL/GenBank/DDBJ databases">
        <authorList>
            <person name="Evans L.H."/>
            <person name="Alamgir A."/>
            <person name="Owens N."/>
            <person name="Weber N.D."/>
            <person name="Virtaneva K."/>
            <person name="Barbian K."/>
            <person name="Babar A."/>
            <person name="Rosenke K."/>
        </authorList>
    </citation>
    <scope>NUCLEOTIDE SEQUENCE</scope>
    <source>
        <strain evidence="8">92-2</strain>
    </source>
</reference>
<evidence type="ECO:0000259" key="6">
    <source>
        <dbReference type="PROSITE" id="PS50043"/>
    </source>
</evidence>
<evidence type="ECO:0000313" key="8">
    <source>
        <dbReference type="EMBL" id="SBW08523.1"/>
    </source>
</evidence>
<sequence length="257" mass="27542">MPPLPESTPTAATGEAGRNISCESRKAVPMGDIPGEVCRILLVDDHKLLMEGVRSLLAPYGHLRVVGMAQNGGEAVALAASLQPHLLVLDLGMPGMNGLETGRAVLEVRPQTRILVYTGHEDQRWLPELIDLGIMGHVRKSESPGVLLRAIESVRAGEIYLSFPDPGGRVAAMLRQRREAADTANADAGADLGALSPREKEIFRLLADGMSVKSIAAELYISPKTVETHKYNLLTKLQAGSVGDLVKIAIRHGLVKV</sequence>
<feature type="modified residue" description="4-aspartylphosphate" evidence="5">
    <location>
        <position position="90"/>
    </location>
</feature>
<evidence type="ECO:0000256" key="5">
    <source>
        <dbReference type="PROSITE-ProRule" id="PRU00169"/>
    </source>
</evidence>
<dbReference type="PROSITE" id="PS50043">
    <property type="entry name" value="HTH_LUXR_2"/>
    <property type="match status" value="1"/>
</dbReference>
<dbReference type="PANTHER" id="PTHR43214">
    <property type="entry name" value="TWO-COMPONENT RESPONSE REGULATOR"/>
    <property type="match status" value="1"/>
</dbReference>
<evidence type="ECO:0000256" key="1">
    <source>
        <dbReference type="ARBA" id="ARBA00022553"/>
    </source>
</evidence>
<dbReference type="EMBL" id="FLUP01000001">
    <property type="protein sequence ID" value="SBW08523.1"/>
    <property type="molecule type" value="Genomic_DNA"/>
</dbReference>